<protein>
    <submittedName>
        <fullName evidence="2">Uncharacterized protein</fullName>
    </submittedName>
</protein>
<dbReference type="RefSeq" id="WP_159458194.1">
    <property type="nucleotide sequence ID" value="NZ_FYAJ01000001.1"/>
</dbReference>
<proteinExistence type="predicted"/>
<organism evidence="2 3">
    <name type="scientific">Photobacterium andalusiense</name>
    <dbReference type="NCBI Taxonomy" id="2204296"/>
    <lineage>
        <taxon>Bacteria</taxon>
        <taxon>Pseudomonadati</taxon>
        <taxon>Pseudomonadota</taxon>
        <taxon>Gammaproteobacteria</taxon>
        <taxon>Vibrionales</taxon>
        <taxon>Vibrionaceae</taxon>
        <taxon>Photobacterium</taxon>
    </lineage>
</organism>
<evidence type="ECO:0000256" key="1">
    <source>
        <dbReference type="SAM" id="Phobius"/>
    </source>
</evidence>
<dbReference type="EMBL" id="FYAJ01000001">
    <property type="protein sequence ID" value="SMY32317.1"/>
    <property type="molecule type" value="Genomic_DNA"/>
</dbReference>
<keyword evidence="1" id="KW-0472">Membrane</keyword>
<accession>A0A1Y6M6V9</accession>
<dbReference type="Proteomes" id="UP000195719">
    <property type="component" value="Unassembled WGS sequence"/>
</dbReference>
<reference evidence="3" key="1">
    <citation type="submission" date="2017-06" db="EMBL/GenBank/DDBJ databases">
        <authorList>
            <person name="Rodrigo-Torres L."/>
            <person name="Arahal R.D."/>
            <person name="Lucena T."/>
        </authorList>
    </citation>
    <scope>NUCLEOTIDE SEQUENCE [LARGE SCALE GENOMIC DNA]</scope>
    <source>
        <strain evidence="3">CECT 9192</strain>
    </source>
</reference>
<dbReference type="AlphaFoldDB" id="A0A1Y6M6V9"/>
<gene>
    <name evidence="2" type="ORF">PAND9192_00370</name>
</gene>
<feature type="transmembrane region" description="Helical" evidence="1">
    <location>
        <begin position="12"/>
        <end position="38"/>
    </location>
</feature>
<evidence type="ECO:0000313" key="2">
    <source>
        <dbReference type="EMBL" id="SMY32317.1"/>
    </source>
</evidence>
<keyword evidence="3" id="KW-1185">Reference proteome</keyword>
<name>A0A1Y6M6V9_9GAMM</name>
<keyword evidence="1" id="KW-1133">Transmembrane helix</keyword>
<keyword evidence="1" id="KW-0812">Transmembrane</keyword>
<sequence length="56" mass="6081">MHKLTEDKVMGAAINTIGLSIIIGKYILMLILAITTLFGGMFTPELIPTAINSFNE</sequence>
<evidence type="ECO:0000313" key="3">
    <source>
        <dbReference type="Proteomes" id="UP000195719"/>
    </source>
</evidence>